<organism evidence="2 3">
    <name type="scientific">Colocasia esculenta</name>
    <name type="common">Wild taro</name>
    <name type="synonym">Arum esculentum</name>
    <dbReference type="NCBI Taxonomy" id="4460"/>
    <lineage>
        <taxon>Eukaryota</taxon>
        <taxon>Viridiplantae</taxon>
        <taxon>Streptophyta</taxon>
        <taxon>Embryophyta</taxon>
        <taxon>Tracheophyta</taxon>
        <taxon>Spermatophyta</taxon>
        <taxon>Magnoliopsida</taxon>
        <taxon>Liliopsida</taxon>
        <taxon>Araceae</taxon>
        <taxon>Aroideae</taxon>
        <taxon>Colocasieae</taxon>
        <taxon>Colocasia</taxon>
    </lineage>
</organism>
<proteinExistence type="predicted"/>
<evidence type="ECO:0000313" key="3">
    <source>
        <dbReference type="Proteomes" id="UP000652761"/>
    </source>
</evidence>
<keyword evidence="3" id="KW-1185">Reference proteome</keyword>
<evidence type="ECO:0000256" key="1">
    <source>
        <dbReference type="SAM" id="MobiDB-lite"/>
    </source>
</evidence>
<evidence type="ECO:0000313" key="2">
    <source>
        <dbReference type="EMBL" id="MQL86912.1"/>
    </source>
</evidence>
<feature type="region of interest" description="Disordered" evidence="1">
    <location>
        <begin position="1"/>
        <end position="97"/>
    </location>
</feature>
<comment type="caution">
    <text evidence="2">The sequence shown here is derived from an EMBL/GenBank/DDBJ whole genome shotgun (WGS) entry which is preliminary data.</text>
</comment>
<protein>
    <submittedName>
        <fullName evidence="2">Uncharacterized protein</fullName>
    </submittedName>
</protein>
<dbReference type="Proteomes" id="UP000652761">
    <property type="component" value="Unassembled WGS sequence"/>
</dbReference>
<dbReference type="AlphaFoldDB" id="A0A843UL36"/>
<accession>A0A843UL36</accession>
<sequence length="97" mass="10968">MERTSTKSDRESSKNDQGIILGEPSTRMTKASFWENPPERNQPTAHLNPEIARQQLETSTKKFWEKPPPEQARKSSGNTSPEPKANQQCTSTLRATK</sequence>
<feature type="compositionally biased region" description="Basic and acidic residues" evidence="1">
    <location>
        <begin position="59"/>
        <end position="73"/>
    </location>
</feature>
<feature type="compositionally biased region" description="Basic and acidic residues" evidence="1">
    <location>
        <begin position="1"/>
        <end position="14"/>
    </location>
</feature>
<feature type="compositionally biased region" description="Polar residues" evidence="1">
    <location>
        <begin position="74"/>
        <end position="97"/>
    </location>
</feature>
<reference evidence="2" key="1">
    <citation type="submission" date="2017-07" db="EMBL/GenBank/DDBJ databases">
        <title>Taro Niue Genome Assembly and Annotation.</title>
        <authorList>
            <person name="Atibalentja N."/>
            <person name="Keating K."/>
            <person name="Fields C.J."/>
        </authorList>
    </citation>
    <scope>NUCLEOTIDE SEQUENCE</scope>
    <source>
        <strain evidence="2">Niue_2</strain>
        <tissue evidence="2">Leaf</tissue>
    </source>
</reference>
<gene>
    <name evidence="2" type="ORF">Taro_019447</name>
</gene>
<name>A0A843UL36_COLES</name>
<dbReference type="EMBL" id="NMUH01000938">
    <property type="protein sequence ID" value="MQL86912.1"/>
    <property type="molecule type" value="Genomic_DNA"/>
</dbReference>